<dbReference type="EMBL" id="JACHMK010000001">
    <property type="protein sequence ID" value="MBB6333747.1"/>
    <property type="molecule type" value="Genomic_DNA"/>
</dbReference>
<accession>A0A923E3K1</accession>
<dbReference type="Proteomes" id="UP000617426">
    <property type="component" value="Unassembled WGS sequence"/>
</dbReference>
<protein>
    <submittedName>
        <fullName evidence="1">Uncharacterized protein (TIGR02687 family)</fullName>
    </submittedName>
</protein>
<sequence length="828" mass="93322">MSDQITRHLRQRFETQRILFWHDAAGDYADSAEQLVPEDVTLLRVQGDEFGIKHRLLTDQESKYLVYRTGEIPAGTGDWLLDQELTHGIFVADKTAIIQQELGIENPHLLPIIEAHPKFFAAATRKQALEKLHIDGDDPALLRAKMCQVLLKSASHRLSDIMREILLEAADSKHAKIDDLTAYGLDEFFWAGLHDIYGYRSDAPTVDDFILWIFARAMDDFASDTPDAYRNIRNDYRSLIYDVRTREAMKALATRAAKDLGVTAKIENRSLDDLQDQTTFQEIEQKIVAELAAAIAERTIGPRDVETIVRRRRDGLWYDTYEPLYTALQSAAELLAAIAALPDTIDSVAEGLTTYQSEWFRIDQHYRHFIVAGRSAEYQKPLIALKAEIDKQYANRYLYALGSAWQAVLDTLHEWKTPVLPPQRRFFDERVAPILSGGRSKAVVIISDALRYEIAEELASKIRSEDRYNAELGAVLGSLPSYTQLGMAALLPHSSLEIDPSSTPVFADGHRTDGTVNRAKILQTVKGTAIGAQNVLTMPIEDLRELYKANQVVYVYHNVIDATGDDATTEQGVFEAANRAMNEIIQLLKRWTSANATNILVTADHGFLYQDIPLEQSYFLSEKPQGAQVSYSTRRFALGKKLHPSSSFMTFTAAQAGLTGDLDIQIPKSIHRIPQPGKGTRYVHGGASLQEIVVPVIAVNKKRKSDVRTVAVDLMPETDKITTGQLAIKLVQREAITDKIQPLRVRLGLYIGDVLISDQPILTFDSTSENQHDRYQSAVLYLTQDADEYNRRGVELRLEEPIPNTTQWRTFSTANYTLRRSFTTDFDF</sequence>
<comment type="caution">
    <text evidence="1">The sequence shown here is derived from an EMBL/GenBank/DDBJ whole genome shotgun (WGS) entry which is preliminary data.</text>
</comment>
<dbReference type="InterPro" id="IPR014060">
    <property type="entry name" value="PglZ"/>
</dbReference>
<gene>
    <name evidence="1" type="ORF">HD592_000312</name>
</gene>
<dbReference type="SUPFAM" id="SSF53649">
    <property type="entry name" value="Alkaline phosphatase-like"/>
    <property type="match status" value="1"/>
</dbReference>
<evidence type="ECO:0000313" key="1">
    <source>
        <dbReference type="EMBL" id="MBB6333747.1"/>
    </source>
</evidence>
<proteinExistence type="predicted"/>
<keyword evidence="2" id="KW-1185">Reference proteome</keyword>
<name>A0A923E3K1_9ACTO</name>
<evidence type="ECO:0000313" key="2">
    <source>
        <dbReference type="Proteomes" id="UP000617426"/>
    </source>
</evidence>
<dbReference type="Pfam" id="PF08665">
    <property type="entry name" value="PglZ"/>
    <property type="match status" value="1"/>
</dbReference>
<dbReference type="InterPro" id="IPR017850">
    <property type="entry name" value="Alkaline_phosphatase_core_sf"/>
</dbReference>
<dbReference type="AlphaFoldDB" id="A0A923E3K1"/>
<reference evidence="1" key="1">
    <citation type="submission" date="2020-08" db="EMBL/GenBank/DDBJ databases">
        <title>Sequencing the genomes of 1000 actinobacteria strains.</title>
        <authorList>
            <person name="Klenk H.-P."/>
        </authorList>
    </citation>
    <scope>NUCLEOTIDE SEQUENCE</scope>
    <source>
        <strain evidence="1">DSM 10695</strain>
    </source>
</reference>
<dbReference type="RefSeq" id="WP_184451424.1">
    <property type="nucleotide sequence ID" value="NZ_JACHMK010000001.1"/>
</dbReference>
<dbReference type="NCBIfam" id="TIGR02687">
    <property type="entry name" value="BREX-1 system phosphatase PglZ type A"/>
    <property type="match status" value="1"/>
</dbReference>
<organism evidence="1 2">
    <name type="scientific">Schaalia hyovaginalis</name>
    <dbReference type="NCBI Taxonomy" id="29316"/>
    <lineage>
        <taxon>Bacteria</taxon>
        <taxon>Bacillati</taxon>
        <taxon>Actinomycetota</taxon>
        <taxon>Actinomycetes</taxon>
        <taxon>Actinomycetales</taxon>
        <taxon>Actinomycetaceae</taxon>
        <taxon>Schaalia</taxon>
    </lineage>
</organism>